<gene>
    <name evidence="2" type="ORF">LSCM4_06099</name>
</gene>
<proteinExistence type="predicted"/>
<organism evidence="2 3">
    <name type="scientific">Leishmania orientalis</name>
    <dbReference type="NCBI Taxonomy" id="2249476"/>
    <lineage>
        <taxon>Eukaryota</taxon>
        <taxon>Discoba</taxon>
        <taxon>Euglenozoa</taxon>
        <taxon>Kinetoplastea</taxon>
        <taxon>Metakinetoplastina</taxon>
        <taxon>Trypanosomatida</taxon>
        <taxon>Trypanosomatidae</taxon>
        <taxon>Leishmaniinae</taxon>
        <taxon>Leishmania</taxon>
    </lineage>
</organism>
<name>A0A836HFD1_9TRYP</name>
<dbReference type="GeneID" id="92361958"/>
<dbReference type="Pfam" id="PF21203">
    <property type="entry name" value="ECM10"/>
    <property type="match status" value="1"/>
</dbReference>
<dbReference type="RefSeq" id="XP_067063664.1">
    <property type="nucleotide sequence ID" value="XM_067208024.1"/>
</dbReference>
<dbReference type="EMBL" id="JAFHLR010000020">
    <property type="protein sequence ID" value="KAG5480333.1"/>
    <property type="molecule type" value="Genomic_DNA"/>
</dbReference>
<feature type="signal peptide" evidence="1">
    <location>
        <begin position="1"/>
        <end position="23"/>
    </location>
</feature>
<dbReference type="Proteomes" id="UP000674143">
    <property type="component" value="Chromosome 20"/>
</dbReference>
<evidence type="ECO:0008006" key="4">
    <source>
        <dbReference type="Google" id="ProtNLM"/>
    </source>
</evidence>
<keyword evidence="3" id="KW-1185">Reference proteome</keyword>
<evidence type="ECO:0000256" key="1">
    <source>
        <dbReference type="SAM" id="SignalP"/>
    </source>
</evidence>
<dbReference type="AlphaFoldDB" id="A0A836HFD1"/>
<accession>A0A836HFD1</accession>
<reference evidence="2 3" key="1">
    <citation type="submission" date="2021-02" db="EMBL/GenBank/DDBJ databases">
        <title>Leishmania (Mundinia) orientalis Genome sequencing and assembly.</title>
        <authorList>
            <person name="Almutairi H."/>
            <person name="Gatherer D."/>
        </authorList>
    </citation>
    <scope>NUCLEOTIDE SEQUENCE [LARGE SCALE GENOMIC DNA]</scope>
    <source>
        <strain evidence="2">LSCM4</strain>
    </source>
</reference>
<sequence>MTSLWKTVSLLLTVLALVCSTSAHAALQSYVLERRVGSDGEWAEVGTFAISRLSSQALARISTQLRGEVSLSMDERNRFAAADLVYYRAYPYREGAPAPKHATTVVVTPCSLIRGFDAIDSKTVVLNEHIKIVPGPNTSLMGLQVSSETNFFHSKMQGGDECDRSVVQKLFPTVRLITKVGIVHPLKVARKVRYEDLAALAEEEKGTGEKPRAEKRQVRNAEGEIVEVEVPVDDRSFLQKYWMYFVIPIAMSVLQNMKG</sequence>
<feature type="chain" id="PRO_5032648249" description="Transmembrane protein" evidence="1">
    <location>
        <begin position="24"/>
        <end position="259"/>
    </location>
</feature>
<keyword evidence="1" id="KW-0732">Signal</keyword>
<evidence type="ECO:0000313" key="3">
    <source>
        <dbReference type="Proteomes" id="UP000674143"/>
    </source>
</evidence>
<evidence type="ECO:0000313" key="2">
    <source>
        <dbReference type="EMBL" id="KAG5480333.1"/>
    </source>
</evidence>
<dbReference type="KEGG" id="loi:92361958"/>
<comment type="caution">
    <text evidence="2">The sequence shown here is derived from an EMBL/GenBank/DDBJ whole genome shotgun (WGS) entry which is preliminary data.</text>
</comment>
<protein>
    <recommendedName>
        <fullName evidence="4">Transmembrane protein</fullName>
    </recommendedName>
</protein>